<protein>
    <submittedName>
        <fullName evidence="1">Uncharacterized protein</fullName>
    </submittedName>
</protein>
<evidence type="ECO:0000313" key="2">
    <source>
        <dbReference type="Proteomes" id="UP000735302"/>
    </source>
</evidence>
<comment type="caution">
    <text evidence="1">The sequence shown here is derived from an EMBL/GenBank/DDBJ whole genome shotgun (WGS) entry which is preliminary data.</text>
</comment>
<evidence type="ECO:0000313" key="1">
    <source>
        <dbReference type="EMBL" id="GFO50101.1"/>
    </source>
</evidence>
<name>A0AAV4E1Y3_9GAST</name>
<dbReference type="EMBL" id="BLXT01008583">
    <property type="protein sequence ID" value="GFO50101.1"/>
    <property type="molecule type" value="Genomic_DNA"/>
</dbReference>
<accession>A0AAV4E1Y3</accession>
<sequence length="112" mass="12853">MATSNDLLIKQCSVIEFLAAEGCSDANIRRRQWTWKNPSDGIETRNGSETPPKHQCIGGVVHIKYEILNNISGVEELWSEMKKSLHEVIEKNVSKTDLKKKRKERAQEMDKQ</sequence>
<reference evidence="1 2" key="1">
    <citation type="journal article" date="2021" name="Elife">
        <title>Chloroplast acquisition without the gene transfer in kleptoplastic sea slugs, Plakobranchus ocellatus.</title>
        <authorList>
            <person name="Maeda T."/>
            <person name="Takahashi S."/>
            <person name="Yoshida T."/>
            <person name="Shimamura S."/>
            <person name="Takaki Y."/>
            <person name="Nagai Y."/>
            <person name="Toyoda A."/>
            <person name="Suzuki Y."/>
            <person name="Arimoto A."/>
            <person name="Ishii H."/>
            <person name="Satoh N."/>
            <person name="Nishiyama T."/>
            <person name="Hasebe M."/>
            <person name="Maruyama T."/>
            <person name="Minagawa J."/>
            <person name="Obokata J."/>
            <person name="Shigenobu S."/>
        </authorList>
    </citation>
    <scope>NUCLEOTIDE SEQUENCE [LARGE SCALE GENOMIC DNA]</scope>
</reference>
<dbReference type="AlphaFoldDB" id="A0AAV4E1Y3"/>
<proteinExistence type="predicted"/>
<keyword evidence="2" id="KW-1185">Reference proteome</keyword>
<gene>
    <name evidence="1" type="ORF">PoB_007660600</name>
</gene>
<dbReference type="Proteomes" id="UP000735302">
    <property type="component" value="Unassembled WGS sequence"/>
</dbReference>
<organism evidence="1 2">
    <name type="scientific">Plakobranchus ocellatus</name>
    <dbReference type="NCBI Taxonomy" id="259542"/>
    <lineage>
        <taxon>Eukaryota</taxon>
        <taxon>Metazoa</taxon>
        <taxon>Spiralia</taxon>
        <taxon>Lophotrochozoa</taxon>
        <taxon>Mollusca</taxon>
        <taxon>Gastropoda</taxon>
        <taxon>Heterobranchia</taxon>
        <taxon>Euthyneura</taxon>
        <taxon>Panpulmonata</taxon>
        <taxon>Sacoglossa</taxon>
        <taxon>Placobranchoidea</taxon>
        <taxon>Plakobranchidae</taxon>
        <taxon>Plakobranchus</taxon>
    </lineage>
</organism>